<accession>A0A087TPY4</accession>
<dbReference type="EMBL" id="KK116241">
    <property type="protein sequence ID" value="KFM67173.1"/>
    <property type="molecule type" value="Genomic_DNA"/>
</dbReference>
<keyword evidence="1" id="KW-0472">Membrane</keyword>
<feature type="transmembrane region" description="Helical" evidence="1">
    <location>
        <begin position="29"/>
        <end position="52"/>
    </location>
</feature>
<dbReference type="Proteomes" id="UP000054359">
    <property type="component" value="Unassembled WGS sequence"/>
</dbReference>
<name>A0A087TPY4_STEMI</name>
<keyword evidence="1" id="KW-1133">Transmembrane helix</keyword>
<dbReference type="OMA" id="NENLVNC"/>
<dbReference type="OrthoDB" id="6436547at2759"/>
<proteinExistence type="predicted"/>
<keyword evidence="1" id="KW-0812">Transmembrane</keyword>
<reference evidence="2 3" key="1">
    <citation type="submission" date="2013-11" db="EMBL/GenBank/DDBJ databases">
        <title>Genome sequencing of Stegodyphus mimosarum.</title>
        <authorList>
            <person name="Bechsgaard J."/>
        </authorList>
    </citation>
    <scope>NUCLEOTIDE SEQUENCE [LARGE SCALE GENOMIC DNA]</scope>
</reference>
<protein>
    <submittedName>
        <fullName evidence="2">Uncharacterized protein</fullName>
    </submittedName>
</protein>
<organism evidence="2 3">
    <name type="scientific">Stegodyphus mimosarum</name>
    <name type="common">African social velvet spider</name>
    <dbReference type="NCBI Taxonomy" id="407821"/>
    <lineage>
        <taxon>Eukaryota</taxon>
        <taxon>Metazoa</taxon>
        <taxon>Ecdysozoa</taxon>
        <taxon>Arthropoda</taxon>
        <taxon>Chelicerata</taxon>
        <taxon>Arachnida</taxon>
        <taxon>Araneae</taxon>
        <taxon>Araneomorphae</taxon>
        <taxon>Entelegynae</taxon>
        <taxon>Eresoidea</taxon>
        <taxon>Eresidae</taxon>
        <taxon>Stegodyphus</taxon>
    </lineage>
</organism>
<feature type="non-terminal residue" evidence="2">
    <location>
        <position position="123"/>
    </location>
</feature>
<evidence type="ECO:0000313" key="2">
    <source>
        <dbReference type="EMBL" id="KFM67173.1"/>
    </source>
</evidence>
<evidence type="ECO:0000256" key="1">
    <source>
        <dbReference type="SAM" id="Phobius"/>
    </source>
</evidence>
<sequence length="123" mass="14560">MEVFKEFLFIRVPNILSEKRVAVARMKKISFILCTSWFTFQLCKFTALYFTYPTEKDTKVLYSNVTYMGDSISFVMPALIICNSNPVKRETFCFHKPEECYTPENAEEFCLKYSYYCKKSKLP</sequence>
<feature type="transmembrane region" description="Helical" evidence="1">
    <location>
        <begin position="64"/>
        <end position="82"/>
    </location>
</feature>
<evidence type="ECO:0000313" key="3">
    <source>
        <dbReference type="Proteomes" id="UP000054359"/>
    </source>
</evidence>
<keyword evidence="3" id="KW-1185">Reference proteome</keyword>
<gene>
    <name evidence="2" type="ORF">X975_02154</name>
</gene>
<dbReference type="AlphaFoldDB" id="A0A087TPY4"/>